<keyword evidence="4 5" id="KW-0472">Membrane</keyword>
<dbReference type="Pfam" id="PF01699">
    <property type="entry name" value="Na_Ca_ex"/>
    <property type="match status" value="2"/>
</dbReference>
<feature type="domain" description="Sodium/calcium exchanger membrane region" evidence="6">
    <location>
        <begin position="200"/>
        <end position="337"/>
    </location>
</feature>
<feature type="transmembrane region" description="Helical" evidence="5">
    <location>
        <begin position="272"/>
        <end position="289"/>
    </location>
</feature>
<dbReference type="GO" id="GO:0055085">
    <property type="term" value="P:transmembrane transport"/>
    <property type="evidence" value="ECO:0007669"/>
    <property type="project" value="InterPro"/>
</dbReference>
<evidence type="ECO:0000313" key="7">
    <source>
        <dbReference type="EMBL" id="PSN89223.1"/>
    </source>
</evidence>
<dbReference type="AlphaFoldDB" id="A0A2R6ASB8"/>
<keyword evidence="3 5" id="KW-1133">Transmembrane helix</keyword>
<feature type="transmembrane region" description="Helical" evidence="5">
    <location>
        <begin position="231"/>
        <end position="252"/>
    </location>
</feature>
<dbReference type="InterPro" id="IPR004837">
    <property type="entry name" value="NaCa_Exmemb"/>
</dbReference>
<comment type="caution">
    <text evidence="7">The sequence shown here is derived from an EMBL/GenBank/DDBJ whole genome shotgun (WGS) entry which is preliminary data.</text>
</comment>
<evidence type="ECO:0000256" key="4">
    <source>
        <dbReference type="ARBA" id="ARBA00023136"/>
    </source>
</evidence>
<evidence type="ECO:0000256" key="5">
    <source>
        <dbReference type="SAM" id="Phobius"/>
    </source>
</evidence>
<gene>
    <name evidence="7" type="ORF">B9Q00_02420</name>
</gene>
<evidence type="ECO:0000256" key="2">
    <source>
        <dbReference type="ARBA" id="ARBA00022692"/>
    </source>
</evidence>
<evidence type="ECO:0000256" key="1">
    <source>
        <dbReference type="ARBA" id="ARBA00004141"/>
    </source>
</evidence>
<keyword evidence="2 5" id="KW-0812">Transmembrane</keyword>
<feature type="transmembrane region" description="Helical" evidence="5">
    <location>
        <begin position="325"/>
        <end position="341"/>
    </location>
</feature>
<proteinExistence type="predicted"/>
<evidence type="ECO:0000259" key="6">
    <source>
        <dbReference type="Pfam" id="PF01699"/>
    </source>
</evidence>
<dbReference type="Proteomes" id="UP000241473">
    <property type="component" value="Unassembled WGS sequence"/>
</dbReference>
<name>A0A2R6ASB8_9ARCH</name>
<dbReference type="InterPro" id="IPR044880">
    <property type="entry name" value="NCX_ion-bd_dom_sf"/>
</dbReference>
<feature type="transmembrane region" description="Helical" evidence="5">
    <location>
        <begin position="76"/>
        <end position="102"/>
    </location>
</feature>
<protein>
    <recommendedName>
        <fullName evidence="6">Sodium/calcium exchanger membrane region domain-containing protein</fullName>
    </recommendedName>
</protein>
<organism evidence="7 8">
    <name type="scientific">Candidatus Marsarchaeota G1 archaeon OSP_C</name>
    <dbReference type="NCBI Taxonomy" id="1978154"/>
    <lineage>
        <taxon>Archaea</taxon>
        <taxon>Candidatus Marsarchaeota</taxon>
        <taxon>Candidatus Marsarchaeota group 1</taxon>
    </lineage>
</organism>
<feature type="domain" description="Sodium/calcium exchanger membrane region" evidence="6">
    <location>
        <begin position="16"/>
        <end position="154"/>
    </location>
</feature>
<dbReference type="GO" id="GO:0016020">
    <property type="term" value="C:membrane"/>
    <property type="evidence" value="ECO:0007669"/>
    <property type="project" value="UniProtKB-SubCell"/>
</dbReference>
<feature type="transmembrane region" description="Helical" evidence="5">
    <location>
        <begin position="45"/>
        <end position="70"/>
    </location>
</feature>
<evidence type="ECO:0000256" key="3">
    <source>
        <dbReference type="ARBA" id="ARBA00022989"/>
    </source>
</evidence>
<feature type="transmembrane region" description="Helical" evidence="5">
    <location>
        <begin position="12"/>
        <end position="33"/>
    </location>
</feature>
<evidence type="ECO:0000313" key="8">
    <source>
        <dbReference type="Proteomes" id="UP000241473"/>
    </source>
</evidence>
<reference evidence="7 8" key="1">
    <citation type="submission" date="2017-04" db="EMBL/GenBank/DDBJ databases">
        <title>Novel microbial lineages endemic to geothermal iron-oxide mats fill important gaps in the evolutionary history of Archaea.</title>
        <authorList>
            <person name="Jay Z.J."/>
            <person name="Beam J.P."/>
            <person name="Dlakic M."/>
            <person name="Rusch D.B."/>
            <person name="Kozubal M.A."/>
            <person name="Inskeep W.P."/>
        </authorList>
    </citation>
    <scope>NUCLEOTIDE SEQUENCE [LARGE SCALE GENOMIC DNA]</scope>
    <source>
        <strain evidence="7">OSP_C</strain>
    </source>
</reference>
<feature type="transmembrane region" description="Helical" evidence="5">
    <location>
        <begin position="193"/>
        <end position="211"/>
    </location>
</feature>
<dbReference type="Gene3D" id="1.20.1420.30">
    <property type="entry name" value="NCX, central ion-binding region"/>
    <property type="match status" value="1"/>
</dbReference>
<sequence length="342" mass="37114">MFNFYEKNIALGSLTASTIYYIIVIIVASELVASSSDDLRKWYPPTFIGSVVLGFITNLPDIFIIIAAALTSSGVLALGALLGGNALAFTLGYFFVIIANAHFNKSDLYLPKDLRVQLAFLVVAAALVLALSLFGAFYFWSGFVMLALFAAYIFSGINGEKLRQGKLEQRLNQFSSSDRKVIRSLIKPNKKQVAGVTLKLATAVFIFTYTASPFVSSIVKLSATLGFPSVYMAALLIPLAAEAPELVSSFVLSKKSSEAASIAVSNMVGSKIQSNTLILGLAVVMNSLLGRNFLIGKHFYFVALLIAVNLYGFKATYDLVLTKRDALFSLLHPVVIIFMMFV</sequence>
<feature type="transmembrane region" description="Helical" evidence="5">
    <location>
        <begin position="295"/>
        <end position="313"/>
    </location>
</feature>
<accession>A0A2R6ASB8</accession>
<feature type="transmembrane region" description="Helical" evidence="5">
    <location>
        <begin position="114"/>
        <end position="131"/>
    </location>
</feature>
<comment type="subcellular location">
    <subcellularLocation>
        <location evidence="1">Membrane</location>
        <topology evidence="1">Multi-pass membrane protein</topology>
    </subcellularLocation>
</comment>
<dbReference type="EMBL" id="NEXB01000006">
    <property type="protein sequence ID" value="PSN89223.1"/>
    <property type="molecule type" value="Genomic_DNA"/>
</dbReference>